<dbReference type="GO" id="GO:0000502">
    <property type="term" value="C:proteasome complex"/>
    <property type="evidence" value="ECO:0007669"/>
    <property type="project" value="UniProtKB-KW"/>
</dbReference>
<keyword evidence="1" id="KW-0143">Chaperone</keyword>
<dbReference type="OrthoDB" id="15001at2759"/>
<accession>A0A9P4QDK7</accession>
<dbReference type="GO" id="GO:0043248">
    <property type="term" value="P:proteasome assembly"/>
    <property type="evidence" value="ECO:0007669"/>
    <property type="project" value="InterPro"/>
</dbReference>
<keyword evidence="5" id="KW-1185">Reference proteome</keyword>
<protein>
    <submittedName>
        <fullName evidence="4">Proteasome maturation factor UMP1</fullName>
    </submittedName>
</protein>
<dbReference type="AlphaFoldDB" id="A0A9P4QDK7"/>
<evidence type="ECO:0000313" key="5">
    <source>
        <dbReference type="Proteomes" id="UP000799441"/>
    </source>
</evidence>
<reference evidence="4" key="1">
    <citation type="journal article" date="2020" name="Stud. Mycol.">
        <title>101 Dothideomycetes genomes: a test case for predicting lifestyles and emergence of pathogens.</title>
        <authorList>
            <person name="Haridas S."/>
            <person name="Albert R."/>
            <person name="Binder M."/>
            <person name="Bloem J."/>
            <person name="Labutti K."/>
            <person name="Salamov A."/>
            <person name="Andreopoulos B."/>
            <person name="Baker S."/>
            <person name="Barry K."/>
            <person name="Bills G."/>
            <person name="Bluhm B."/>
            <person name="Cannon C."/>
            <person name="Castanera R."/>
            <person name="Culley D."/>
            <person name="Daum C."/>
            <person name="Ezra D."/>
            <person name="Gonzalez J."/>
            <person name="Henrissat B."/>
            <person name="Kuo A."/>
            <person name="Liang C."/>
            <person name="Lipzen A."/>
            <person name="Lutzoni F."/>
            <person name="Magnuson J."/>
            <person name="Mondo S."/>
            <person name="Nolan M."/>
            <person name="Ohm R."/>
            <person name="Pangilinan J."/>
            <person name="Park H.-J."/>
            <person name="Ramirez L."/>
            <person name="Alfaro M."/>
            <person name="Sun H."/>
            <person name="Tritt A."/>
            <person name="Yoshinaga Y."/>
            <person name="Zwiers L.-H."/>
            <person name="Turgeon B."/>
            <person name="Goodwin S."/>
            <person name="Spatafora J."/>
            <person name="Crous P."/>
            <person name="Grigoriev I."/>
        </authorList>
    </citation>
    <scope>NUCLEOTIDE SEQUENCE</scope>
    <source>
        <strain evidence="4">CBS 116435</strain>
    </source>
</reference>
<name>A0A9P4QDK7_9PEZI</name>
<keyword evidence="4" id="KW-0647">Proteasome</keyword>
<dbReference type="PANTHER" id="PTHR12828:SF3">
    <property type="entry name" value="PROTEASOME MATURATION PROTEIN"/>
    <property type="match status" value="1"/>
</dbReference>
<dbReference type="Proteomes" id="UP000799441">
    <property type="component" value="Unassembled WGS sequence"/>
</dbReference>
<dbReference type="GO" id="GO:0005737">
    <property type="term" value="C:cytoplasm"/>
    <property type="evidence" value="ECO:0007669"/>
    <property type="project" value="TreeGrafter"/>
</dbReference>
<evidence type="ECO:0000256" key="2">
    <source>
        <dbReference type="ARBA" id="ARBA00043974"/>
    </source>
</evidence>
<evidence type="ECO:0000256" key="1">
    <source>
        <dbReference type="ARBA" id="ARBA00023186"/>
    </source>
</evidence>
<comment type="similarity">
    <text evidence="2">Belongs to the POMP/UMP1 family.</text>
</comment>
<sequence length="158" mass="17416">MSLRIVPAAAHPQSTQQAIGAPSAPGVHDTLRANLNLTAPAPKAGNAPISNEHDLQSTHPLESRLTKWRQQQESLKMEMLRRNYGIAEPVKRQMELAIARQGEWQPAQLGVGNGATVHSDILAGRDCEIGWEDVFEGDVARAVSDFHTEMEKNFGMKW</sequence>
<dbReference type="PANTHER" id="PTHR12828">
    <property type="entry name" value="PROTEASOME MATURATION PROTEIN UMP1"/>
    <property type="match status" value="1"/>
</dbReference>
<dbReference type="GO" id="GO:0005634">
    <property type="term" value="C:nucleus"/>
    <property type="evidence" value="ECO:0007669"/>
    <property type="project" value="TreeGrafter"/>
</dbReference>
<evidence type="ECO:0000256" key="3">
    <source>
        <dbReference type="SAM" id="MobiDB-lite"/>
    </source>
</evidence>
<comment type="caution">
    <text evidence="4">The sequence shown here is derived from an EMBL/GenBank/DDBJ whole genome shotgun (WGS) entry which is preliminary data.</text>
</comment>
<gene>
    <name evidence="4" type="ORF">K431DRAFT_263786</name>
</gene>
<dbReference type="InterPro" id="IPR008012">
    <property type="entry name" value="Ump1"/>
</dbReference>
<dbReference type="EMBL" id="MU003774">
    <property type="protein sequence ID" value="KAF2723925.1"/>
    <property type="molecule type" value="Genomic_DNA"/>
</dbReference>
<dbReference type="Pfam" id="PF05348">
    <property type="entry name" value="UMP1"/>
    <property type="match status" value="1"/>
</dbReference>
<feature type="region of interest" description="Disordered" evidence="3">
    <location>
        <begin position="1"/>
        <end position="22"/>
    </location>
</feature>
<evidence type="ECO:0000313" key="4">
    <source>
        <dbReference type="EMBL" id="KAF2723925.1"/>
    </source>
</evidence>
<organism evidence="4 5">
    <name type="scientific">Polychaeton citri CBS 116435</name>
    <dbReference type="NCBI Taxonomy" id="1314669"/>
    <lineage>
        <taxon>Eukaryota</taxon>
        <taxon>Fungi</taxon>
        <taxon>Dikarya</taxon>
        <taxon>Ascomycota</taxon>
        <taxon>Pezizomycotina</taxon>
        <taxon>Dothideomycetes</taxon>
        <taxon>Dothideomycetidae</taxon>
        <taxon>Capnodiales</taxon>
        <taxon>Capnodiaceae</taxon>
        <taxon>Polychaeton</taxon>
    </lineage>
</organism>
<proteinExistence type="inferred from homology"/>